<dbReference type="AlphaFoldDB" id="A0A820FFH4"/>
<dbReference type="EMBL" id="CAJOAZ010012997">
    <property type="protein sequence ID" value="CAF4260885.1"/>
    <property type="molecule type" value="Genomic_DNA"/>
</dbReference>
<feature type="compositionally biased region" description="Polar residues" evidence="1">
    <location>
        <begin position="19"/>
        <end position="28"/>
    </location>
</feature>
<sequence length="28" mass="3096">MITSTNTTMVTSTIKKRITSTVTTPPQR</sequence>
<organism evidence="2 3">
    <name type="scientific">Adineta steineri</name>
    <dbReference type="NCBI Taxonomy" id="433720"/>
    <lineage>
        <taxon>Eukaryota</taxon>
        <taxon>Metazoa</taxon>
        <taxon>Spiralia</taxon>
        <taxon>Gnathifera</taxon>
        <taxon>Rotifera</taxon>
        <taxon>Eurotatoria</taxon>
        <taxon>Bdelloidea</taxon>
        <taxon>Adinetida</taxon>
        <taxon>Adinetidae</taxon>
        <taxon>Adineta</taxon>
    </lineage>
</organism>
<proteinExistence type="predicted"/>
<gene>
    <name evidence="2" type="ORF">OXD698_LOCUS43966</name>
</gene>
<reference evidence="2" key="1">
    <citation type="submission" date="2021-02" db="EMBL/GenBank/DDBJ databases">
        <authorList>
            <person name="Nowell W R."/>
        </authorList>
    </citation>
    <scope>NUCLEOTIDE SEQUENCE</scope>
</reference>
<evidence type="ECO:0000313" key="3">
    <source>
        <dbReference type="Proteomes" id="UP000663844"/>
    </source>
</evidence>
<name>A0A820FFH4_9BILA</name>
<feature type="compositionally biased region" description="Low complexity" evidence="1">
    <location>
        <begin position="1"/>
        <end position="13"/>
    </location>
</feature>
<dbReference type="Proteomes" id="UP000663844">
    <property type="component" value="Unassembled WGS sequence"/>
</dbReference>
<evidence type="ECO:0000313" key="2">
    <source>
        <dbReference type="EMBL" id="CAF4260885.1"/>
    </source>
</evidence>
<protein>
    <submittedName>
        <fullName evidence="2">Uncharacterized protein</fullName>
    </submittedName>
</protein>
<feature type="non-terminal residue" evidence="2">
    <location>
        <position position="28"/>
    </location>
</feature>
<feature type="region of interest" description="Disordered" evidence="1">
    <location>
        <begin position="1"/>
        <end position="28"/>
    </location>
</feature>
<comment type="caution">
    <text evidence="2">The sequence shown here is derived from an EMBL/GenBank/DDBJ whole genome shotgun (WGS) entry which is preliminary data.</text>
</comment>
<evidence type="ECO:0000256" key="1">
    <source>
        <dbReference type="SAM" id="MobiDB-lite"/>
    </source>
</evidence>
<accession>A0A820FFH4</accession>